<protein>
    <submittedName>
        <fullName evidence="2">Uncharacterized protein</fullName>
    </submittedName>
</protein>
<dbReference type="AlphaFoldDB" id="A0A919AY26"/>
<reference evidence="2" key="1">
    <citation type="journal article" date="2014" name="Int. J. Syst. Evol. Microbiol.">
        <title>Complete genome sequence of Corynebacterium casei LMG S-19264T (=DSM 44701T), isolated from a smear-ripened cheese.</title>
        <authorList>
            <consortium name="US DOE Joint Genome Institute (JGI-PGF)"/>
            <person name="Walter F."/>
            <person name="Albersmeier A."/>
            <person name="Kalinowski J."/>
            <person name="Ruckert C."/>
        </authorList>
    </citation>
    <scope>NUCLEOTIDE SEQUENCE</scope>
    <source>
        <strain evidence="2">JCM 4059</strain>
    </source>
</reference>
<name>A0A919AY26_9ACTN</name>
<feature type="region of interest" description="Disordered" evidence="1">
    <location>
        <begin position="171"/>
        <end position="252"/>
    </location>
</feature>
<evidence type="ECO:0000313" key="3">
    <source>
        <dbReference type="Proteomes" id="UP000638313"/>
    </source>
</evidence>
<proteinExistence type="predicted"/>
<evidence type="ECO:0000256" key="1">
    <source>
        <dbReference type="SAM" id="MobiDB-lite"/>
    </source>
</evidence>
<evidence type="ECO:0000313" key="2">
    <source>
        <dbReference type="EMBL" id="GHF28653.1"/>
    </source>
</evidence>
<gene>
    <name evidence="2" type="ORF">GCM10010218_07240</name>
</gene>
<dbReference type="EMBL" id="BNBD01000001">
    <property type="protein sequence ID" value="GHF28653.1"/>
    <property type="molecule type" value="Genomic_DNA"/>
</dbReference>
<reference evidence="2" key="2">
    <citation type="submission" date="2020-09" db="EMBL/GenBank/DDBJ databases">
        <authorList>
            <person name="Sun Q."/>
            <person name="Ohkuma M."/>
        </authorList>
    </citation>
    <scope>NUCLEOTIDE SEQUENCE</scope>
    <source>
        <strain evidence="2">JCM 4059</strain>
    </source>
</reference>
<feature type="compositionally biased region" description="Basic and acidic residues" evidence="1">
    <location>
        <begin position="173"/>
        <end position="242"/>
    </location>
</feature>
<accession>A0A919AY26</accession>
<comment type="caution">
    <text evidence="2">The sequence shown here is derived from an EMBL/GenBank/DDBJ whole genome shotgun (WGS) entry which is preliminary data.</text>
</comment>
<organism evidence="2 3">
    <name type="scientific">Streptomyces mashuensis</name>
    <dbReference type="NCBI Taxonomy" id="33904"/>
    <lineage>
        <taxon>Bacteria</taxon>
        <taxon>Bacillati</taxon>
        <taxon>Actinomycetota</taxon>
        <taxon>Actinomycetes</taxon>
        <taxon>Kitasatosporales</taxon>
        <taxon>Streptomycetaceae</taxon>
        <taxon>Streptomyces</taxon>
    </lineage>
</organism>
<dbReference type="Proteomes" id="UP000638313">
    <property type="component" value="Unassembled WGS sequence"/>
</dbReference>
<keyword evidence="3" id="KW-1185">Reference proteome</keyword>
<dbReference type="RefSeq" id="WP_190127854.1">
    <property type="nucleotide sequence ID" value="NZ_BNBD01000001.1"/>
</dbReference>
<sequence length="252" mass="27341">MDFDTVAGELYGLPPNAFTAARDRCAAEARRAGDKELARRIAALRRPTLAAWAVNLLARGRPDDIRSLAALGEALREAHRALDGAQLRDLTRQQRTLVDTLARQAAQLAAEAGHRLGDAAQRDTEATLQAALSDPESAQEVAAGRLATALAAPTGFPAGGDRARTATVTTLEAARERRRLREEAPSREREARRRNAEAETAERARDEALREVETLRHRLEQARARAEEATARAAEARARAEEAGQPPEEDPG</sequence>